<evidence type="ECO:0000256" key="1">
    <source>
        <dbReference type="ARBA" id="ARBA00000274"/>
    </source>
</evidence>
<comment type="similarity">
    <text evidence="2 3">Belongs to the LOG family.</text>
</comment>
<dbReference type="EMBL" id="JH611165">
    <property type="protein sequence ID" value="EJP73417.1"/>
    <property type="molecule type" value="Genomic_DNA"/>
</dbReference>
<dbReference type="Gene3D" id="3.40.50.450">
    <property type="match status" value="1"/>
</dbReference>
<dbReference type="GO" id="GO:0005829">
    <property type="term" value="C:cytosol"/>
    <property type="evidence" value="ECO:0007669"/>
    <property type="project" value="TreeGrafter"/>
</dbReference>
<proteinExistence type="inferred from homology"/>
<keyword evidence="3" id="KW-0378">Hydrolase</keyword>
<dbReference type="InterPro" id="IPR005269">
    <property type="entry name" value="LOG"/>
</dbReference>
<dbReference type="PANTHER" id="PTHR31223">
    <property type="entry name" value="LOG FAMILY PROTEIN YJL055W"/>
    <property type="match status" value="1"/>
</dbReference>
<dbReference type="Proteomes" id="UP000010116">
    <property type="component" value="Unassembled WGS sequence"/>
</dbReference>
<dbReference type="HOGENOM" id="CLU_058336_4_2_6"/>
<dbReference type="Pfam" id="PF03641">
    <property type="entry name" value="Lysine_decarbox"/>
    <property type="match status" value="1"/>
</dbReference>
<dbReference type="NCBIfam" id="TIGR00730">
    <property type="entry name" value="Rossman fold protein, TIGR00730 family"/>
    <property type="match status" value="1"/>
</dbReference>
<dbReference type="SUPFAM" id="SSF102405">
    <property type="entry name" value="MCP/YpsA-like"/>
    <property type="match status" value="1"/>
</dbReference>
<organism evidence="4 5">
    <name type="scientific">SAR86 cluster bacterium SAR86B</name>
    <dbReference type="NCBI Taxonomy" id="1123867"/>
    <lineage>
        <taxon>Bacteria</taxon>
        <taxon>Pseudomonadati</taxon>
        <taxon>Pseudomonadota</taxon>
        <taxon>Gammaproteobacteria</taxon>
        <taxon>SAR86 cluster</taxon>
    </lineage>
</organism>
<evidence type="ECO:0000256" key="3">
    <source>
        <dbReference type="RuleBase" id="RU363015"/>
    </source>
</evidence>
<gene>
    <name evidence="4" type="ORF">NT02SARS_0025</name>
</gene>
<reference evidence="4 5" key="1">
    <citation type="journal article" date="2012" name="ISME J.">
        <title>Genomic insights to SAR86, an abundant and uncultivated marine bacterial lineage.</title>
        <authorList>
            <person name="Dupont C.L."/>
            <person name="Rusch D.B."/>
            <person name="Yooseph S."/>
            <person name="Lombardo M.J."/>
            <person name="Richter R.A."/>
            <person name="Valas R."/>
            <person name="Novotny M."/>
            <person name="Yee-Greenbaum J."/>
            <person name="Selengut J.D."/>
            <person name="Haft D.H."/>
            <person name="Halpern A.L."/>
            <person name="Lasken R.S."/>
            <person name="Nealson K."/>
            <person name="Friedman R."/>
            <person name="Venter J.C."/>
        </authorList>
    </citation>
    <scope>NUCLEOTIDE SEQUENCE [LARGE SCALE GENOMIC DNA]</scope>
</reference>
<dbReference type="InterPro" id="IPR031100">
    <property type="entry name" value="LOG_fam"/>
</dbReference>
<protein>
    <recommendedName>
        <fullName evidence="3">Cytokinin riboside 5'-monophosphate phosphoribohydrolase</fullName>
        <ecNumber evidence="3">3.2.2.n1</ecNumber>
    </recommendedName>
</protein>
<accession>J4V4I4</accession>
<keyword evidence="3" id="KW-0203">Cytokinin biosynthesis</keyword>
<evidence type="ECO:0000256" key="2">
    <source>
        <dbReference type="ARBA" id="ARBA00006763"/>
    </source>
</evidence>
<name>J4V4I4_9GAMM</name>
<sequence>MHIKNISIFCGAHEGANPNYKKAAIEVANIISSKKIGIVFGGGDVGLMKVVSDVGIENNVDVLGISLKSLHALELVNPKLTRLEVAETLLDRKQIFMDNSDAFIVLPGGVGSLDELAEIMASNQLGIINKPIGLLNTDGYYDHLIGWMKHAVNEGFISQANYDDLIIEHEPNVLIDRIISSKRPEDENWKERLGLG</sequence>
<comment type="catalytic activity">
    <reaction evidence="1">
        <text>AMP + H2O = D-ribose 5-phosphate + adenine</text>
        <dbReference type="Rhea" id="RHEA:20129"/>
        <dbReference type="ChEBI" id="CHEBI:15377"/>
        <dbReference type="ChEBI" id="CHEBI:16708"/>
        <dbReference type="ChEBI" id="CHEBI:78346"/>
        <dbReference type="ChEBI" id="CHEBI:456215"/>
        <dbReference type="EC" id="3.2.2.4"/>
    </reaction>
</comment>
<evidence type="ECO:0000313" key="4">
    <source>
        <dbReference type="EMBL" id="EJP73417.1"/>
    </source>
</evidence>
<dbReference type="GO" id="GO:0009691">
    <property type="term" value="P:cytokinin biosynthetic process"/>
    <property type="evidence" value="ECO:0007669"/>
    <property type="project" value="UniProtKB-UniRule"/>
</dbReference>
<dbReference type="EC" id="3.2.2.n1" evidence="3"/>
<dbReference type="AlphaFoldDB" id="J4V4I4"/>
<dbReference type="GO" id="GO:0008714">
    <property type="term" value="F:AMP nucleosidase activity"/>
    <property type="evidence" value="ECO:0007669"/>
    <property type="project" value="UniProtKB-EC"/>
</dbReference>
<dbReference type="PANTHER" id="PTHR31223:SF70">
    <property type="entry name" value="LOG FAMILY PROTEIN YJL055W"/>
    <property type="match status" value="1"/>
</dbReference>
<evidence type="ECO:0000313" key="5">
    <source>
        <dbReference type="Proteomes" id="UP000010116"/>
    </source>
</evidence>